<keyword evidence="2" id="KW-1185">Reference proteome</keyword>
<dbReference type="AlphaFoldDB" id="A0A1C0AL03"/>
<comment type="caution">
    <text evidence="1">The sequence shown here is derived from an EMBL/GenBank/DDBJ whole genome shotgun (WGS) entry which is preliminary data.</text>
</comment>
<evidence type="ECO:0000313" key="2">
    <source>
        <dbReference type="Proteomes" id="UP000093501"/>
    </source>
</evidence>
<sequence>MRSRVSAAVLAILALAVTACADDGSAPSATPVPATSSEAQLSGEVFTGEVNTEEITVGPQTVRVPVGIRLPEDSLVTSADEVSVMVADEDPAAVLEAVRASAEESGYEVFATPSPDTTVWVGNGNAVMLMAIPSAQILTWGPESMAEALAQPQG</sequence>
<protein>
    <submittedName>
        <fullName evidence="1">Uncharacterized protein</fullName>
    </submittedName>
</protein>
<proteinExistence type="predicted"/>
<organism evidence="1 2">
    <name type="scientific">Tessaracoccus lapidicaptus</name>
    <dbReference type="NCBI Taxonomy" id="1427523"/>
    <lineage>
        <taxon>Bacteria</taxon>
        <taxon>Bacillati</taxon>
        <taxon>Actinomycetota</taxon>
        <taxon>Actinomycetes</taxon>
        <taxon>Propionibacteriales</taxon>
        <taxon>Propionibacteriaceae</taxon>
        <taxon>Tessaracoccus</taxon>
    </lineage>
</organism>
<dbReference type="PROSITE" id="PS51257">
    <property type="entry name" value="PROKAR_LIPOPROTEIN"/>
    <property type="match status" value="1"/>
</dbReference>
<dbReference type="RefSeq" id="WP_068751872.1">
    <property type="nucleotide sequence ID" value="NZ_LR214441.1"/>
</dbReference>
<evidence type="ECO:0000313" key="1">
    <source>
        <dbReference type="EMBL" id="OCL33306.1"/>
    </source>
</evidence>
<dbReference type="EMBL" id="MBQD01000022">
    <property type="protein sequence ID" value="OCL33306.1"/>
    <property type="molecule type" value="Genomic_DNA"/>
</dbReference>
<dbReference type="Proteomes" id="UP000093501">
    <property type="component" value="Unassembled WGS sequence"/>
</dbReference>
<reference evidence="2" key="1">
    <citation type="submission" date="2016-07" db="EMBL/GenBank/DDBJ databases">
        <authorList>
            <person name="Florea S."/>
            <person name="Webb J.S."/>
            <person name="Jaromczyk J."/>
            <person name="Schardl C.L."/>
        </authorList>
    </citation>
    <scope>NUCLEOTIDE SEQUENCE [LARGE SCALE GENOMIC DNA]</scope>
    <source>
        <strain evidence="2">IPBSL-7</strain>
    </source>
</reference>
<gene>
    <name evidence="1" type="ORF">BCR15_05620</name>
</gene>
<name>A0A1C0AL03_9ACTN</name>
<accession>A0A1C0AL03</accession>